<proteinExistence type="predicted"/>
<keyword evidence="2 3" id="KW-0378">Hydrolase</keyword>
<name>A0A160VK04_9ZZZZ</name>
<reference evidence="3" key="1">
    <citation type="submission" date="2015-10" db="EMBL/GenBank/DDBJ databases">
        <authorList>
            <person name="Gilbert D.G."/>
        </authorList>
    </citation>
    <scope>NUCLEOTIDE SEQUENCE</scope>
</reference>
<accession>A0A160VK04</accession>
<evidence type="ECO:0000256" key="2">
    <source>
        <dbReference type="ARBA" id="ARBA00022801"/>
    </source>
</evidence>
<dbReference type="GO" id="GO:0008239">
    <property type="term" value="F:dipeptidyl-peptidase activity"/>
    <property type="evidence" value="ECO:0007669"/>
    <property type="project" value="UniProtKB-EC"/>
</dbReference>
<dbReference type="Gene3D" id="3.30.540.30">
    <property type="match status" value="1"/>
</dbReference>
<evidence type="ECO:0000256" key="1">
    <source>
        <dbReference type="ARBA" id="ARBA00022723"/>
    </source>
</evidence>
<evidence type="ECO:0000313" key="3">
    <source>
        <dbReference type="EMBL" id="CUV10749.1"/>
    </source>
</evidence>
<dbReference type="PANTHER" id="PTHR23422:SF11">
    <property type="entry name" value="DIPEPTIDYL PEPTIDASE 3"/>
    <property type="match status" value="1"/>
</dbReference>
<dbReference type="EC" id="3.4.14.4" evidence="3"/>
<organism evidence="3">
    <name type="scientific">hydrothermal vent metagenome</name>
    <dbReference type="NCBI Taxonomy" id="652676"/>
    <lineage>
        <taxon>unclassified sequences</taxon>
        <taxon>metagenomes</taxon>
        <taxon>ecological metagenomes</taxon>
    </lineage>
</organism>
<dbReference type="GO" id="GO:0046872">
    <property type="term" value="F:metal ion binding"/>
    <property type="evidence" value="ECO:0007669"/>
    <property type="project" value="UniProtKB-KW"/>
</dbReference>
<gene>
    <name evidence="3" type="ORF">MGWOODY_Mmi54</name>
</gene>
<dbReference type="PANTHER" id="PTHR23422">
    <property type="entry name" value="DIPEPTIDYL PEPTIDASE III-RELATED"/>
    <property type="match status" value="1"/>
</dbReference>
<dbReference type="AlphaFoldDB" id="A0A160VK04"/>
<sequence length="681" mass="78215">MNSKSINLTILAFTIPLYYLGCSMVSTENFKVRADRFADIEILRYQVPEFEKLSLRQKKFVYYLSEAALSGRDILYDQNYKHNLTIRQTIHSIVEGYKGDKNTKSWKQFIAYAKRIWFSNGIHHHYSTLKIIPEFNKSYLAELINNTNGKFPLKNGESTDEFIEWLTPILFDPEIDGKRINLDPDVDIISTSANNYYDGVSQDEVDMFYSNMKDPKDPTPIWYGLNSRLTKKEGKIVEKVWKSGGLYGNAIDQIIRWLEKAKEVAENDSQTKELEILIDYYRTGDLRTWDTYNMAWVKNTEIDIDYINGFIEVYGDPKGIKASYESVVEINDFEATARMKTLSANGQWFEDNAPIMDSHKRRKVQGITYNVVSVAMLGGDVSPSSPIGINLPNSNWIRSNFGSKSVSLGNITAAYDKARSGGFLDEFAYTDKEKERSKKHGSFAGKMHTAMHEVLGHASGKLEEGVGTPKETLKNYASTIEEGRADLFGLYYIMDPKLIEMGLVDSDEVGKAEYDGYIRNGLMLQLRRIQPGEKIEQSHMRNRAYISHWAFEQGRPDNIIEKKISDGKTYFVINDYEALQKIFGELLREIQRIKSQGDYEAAKQLVEKYGVNVEQGIHEEVLERSKALNIPPYAGFMNPHYKPVTDENEAITDIMITYPDNFLEQMLYYDEHYAFLPLENN</sequence>
<dbReference type="InterPro" id="IPR039461">
    <property type="entry name" value="Peptidase_M49"/>
</dbReference>
<dbReference type="Pfam" id="PF03571">
    <property type="entry name" value="Peptidase_M49"/>
    <property type="match status" value="2"/>
</dbReference>
<keyword evidence="1" id="KW-0479">Metal-binding</keyword>
<dbReference type="EMBL" id="FAXC01000483">
    <property type="protein sequence ID" value="CUV10749.1"/>
    <property type="molecule type" value="Genomic_DNA"/>
</dbReference>
<protein>
    <submittedName>
        <fullName evidence="3">Dipeptidyl-peptidase III</fullName>
        <ecNumber evidence="3">3.4.14.4</ecNumber>
    </submittedName>
</protein>